<dbReference type="InterPro" id="IPR001607">
    <property type="entry name" value="Znf_UBP"/>
</dbReference>
<gene>
    <name evidence="4" type="ORF">EANT1437_LOCUS8433</name>
</gene>
<dbReference type="AlphaFoldDB" id="A0A7S2RNR0"/>
<feature type="region of interest" description="Disordered" evidence="2">
    <location>
        <begin position="143"/>
        <end position="164"/>
    </location>
</feature>
<evidence type="ECO:0000256" key="1">
    <source>
        <dbReference type="PROSITE-ProRule" id="PRU00502"/>
    </source>
</evidence>
<keyword evidence="1" id="KW-0862">Zinc</keyword>
<evidence type="ECO:0000313" key="4">
    <source>
        <dbReference type="EMBL" id="CAD9676442.1"/>
    </source>
</evidence>
<protein>
    <recommendedName>
        <fullName evidence="3">UBP-type domain-containing protein</fullName>
    </recommendedName>
</protein>
<feature type="domain" description="UBP-type" evidence="3">
    <location>
        <begin position="142"/>
        <end position="248"/>
    </location>
</feature>
<proteinExistence type="predicted"/>
<reference evidence="4" key="1">
    <citation type="submission" date="2021-01" db="EMBL/GenBank/DDBJ databases">
        <authorList>
            <person name="Corre E."/>
            <person name="Pelletier E."/>
            <person name="Niang G."/>
            <person name="Scheremetjew M."/>
            <person name="Finn R."/>
            <person name="Kale V."/>
            <person name="Holt S."/>
            <person name="Cochrane G."/>
            <person name="Meng A."/>
            <person name="Brown T."/>
            <person name="Cohen L."/>
        </authorList>
    </citation>
    <scope>NUCLEOTIDE SEQUENCE</scope>
    <source>
        <strain evidence="4">CCMP1452</strain>
    </source>
</reference>
<dbReference type="PANTHER" id="PTHR47665">
    <property type="entry name" value="HISTONE DEACETYLASE-LIKE PROTEIN"/>
    <property type="match status" value="1"/>
</dbReference>
<organism evidence="4">
    <name type="scientific">Eucampia antarctica</name>
    <dbReference type="NCBI Taxonomy" id="49252"/>
    <lineage>
        <taxon>Eukaryota</taxon>
        <taxon>Sar</taxon>
        <taxon>Stramenopiles</taxon>
        <taxon>Ochrophyta</taxon>
        <taxon>Bacillariophyta</taxon>
        <taxon>Mediophyceae</taxon>
        <taxon>Biddulphiophycidae</taxon>
        <taxon>Hemiaulales</taxon>
        <taxon>Hemiaulaceae</taxon>
        <taxon>Eucampia</taxon>
    </lineage>
</organism>
<dbReference type="SUPFAM" id="SSF57850">
    <property type="entry name" value="RING/U-box"/>
    <property type="match status" value="1"/>
</dbReference>
<dbReference type="InterPro" id="IPR013083">
    <property type="entry name" value="Znf_RING/FYVE/PHD"/>
</dbReference>
<dbReference type="Pfam" id="PF02148">
    <property type="entry name" value="zf-UBP"/>
    <property type="match status" value="1"/>
</dbReference>
<sequence length="259" mass="29021">MNDDDDNVKKSEMMKKERLRAANNAIMMKTLVDEYRFSRYAVVKALDALGNDSDHDVMEVCNYILDNDLGQDCGGSVMPITNCPHIEQQAALQVTKTTTTTPPLSIFSMDGNNNNEKQIRSPVVVWDKVNVCTYWKDKKGSNEASSLRKCNDNDNDDDEDDNESGGCGGEGENWLCLECNSTNCSRYVNGHGLVHWQETCRESEDGVGHCVAVSMGDFSVWCYICNSYLKHPKLYPILEQLHASKFPNDKQPSLPTVSE</sequence>
<dbReference type="PANTHER" id="PTHR47665:SF1">
    <property type="entry name" value="HISTONE DEACETYLASE-LIKE PROTEIN"/>
    <property type="match status" value="1"/>
</dbReference>
<name>A0A7S2RNR0_9STRA</name>
<dbReference type="GO" id="GO:0008270">
    <property type="term" value="F:zinc ion binding"/>
    <property type="evidence" value="ECO:0007669"/>
    <property type="project" value="UniProtKB-KW"/>
</dbReference>
<dbReference type="Gene3D" id="3.30.40.10">
    <property type="entry name" value="Zinc/RING finger domain, C3HC4 (zinc finger)"/>
    <property type="match status" value="1"/>
</dbReference>
<accession>A0A7S2RNR0</accession>
<evidence type="ECO:0000256" key="2">
    <source>
        <dbReference type="SAM" id="MobiDB-lite"/>
    </source>
</evidence>
<keyword evidence="1" id="KW-0479">Metal-binding</keyword>
<dbReference type="PROSITE" id="PS50271">
    <property type="entry name" value="ZF_UBP"/>
    <property type="match status" value="1"/>
</dbReference>
<feature type="compositionally biased region" description="Acidic residues" evidence="2">
    <location>
        <begin position="153"/>
        <end position="163"/>
    </location>
</feature>
<keyword evidence="1" id="KW-0863">Zinc-finger</keyword>
<evidence type="ECO:0000259" key="3">
    <source>
        <dbReference type="PROSITE" id="PS50271"/>
    </source>
</evidence>
<dbReference type="EMBL" id="HBHI01016397">
    <property type="protein sequence ID" value="CAD9676442.1"/>
    <property type="molecule type" value="Transcribed_RNA"/>
</dbReference>